<proteinExistence type="predicted"/>
<evidence type="ECO:0000313" key="9">
    <source>
        <dbReference type="EMBL" id="MCO6160851.1"/>
    </source>
</evidence>
<organism evidence="9 10">
    <name type="scientific">Asaia lannensis NBRC 102526</name>
    <dbReference type="NCBI Taxonomy" id="1307926"/>
    <lineage>
        <taxon>Bacteria</taxon>
        <taxon>Pseudomonadati</taxon>
        <taxon>Pseudomonadota</taxon>
        <taxon>Alphaproteobacteria</taxon>
        <taxon>Acetobacterales</taxon>
        <taxon>Acetobacteraceae</taxon>
        <taxon>Asaia</taxon>
    </lineage>
</organism>
<feature type="domain" description="RNA-binding protein AU-1/Ribonuclease E/G" evidence="8">
    <location>
        <begin position="168"/>
        <end position="285"/>
    </location>
</feature>
<evidence type="ECO:0000256" key="1">
    <source>
        <dbReference type="ARBA" id="ARBA00001946"/>
    </source>
</evidence>
<gene>
    <name evidence="9" type="ORF">NF685_12500</name>
</gene>
<keyword evidence="2" id="KW-0540">Nuclease</keyword>
<dbReference type="EMBL" id="JAMXQU010000011">
    <property type="protein sequence ID" value="MCO6160851.1"/>
    <property type="molecule type" value="Genomic_DNA"/>
</dbReference>
<dbReference type="RefSeq" id="WP_252849874.1">
    <property type="nucleotide sequence ID" value="NZ_BAPW01000040.1"/>
</dbReference>
<keyword evidence="10" id="KW-1185">Reference proteome</keyword>
<dbReference type="PANTHER" id="PTHR30001">
    <property type="entry name" value="RIBONUCLEASE"/>
    <property type="match status" value="1"/>
</dbReference>
<dbReference type="InterPro" id="IPR019307">
    <property type="entry name" value="RNA-bd_AU-1/RNase_E/G"/>
</dbReference>
<name>A0ABT1CJD2_9PROT</name>
<dbReference type="Pfam" id="PF10150">
    <property type="entry name" value="RNase_E_G"/>
    <property type="match status" value="1"/>
</dbReference>
<protein>
    <submittedName>
        <fullName evidence="9">Ribonuclease E/G</fullName>
    </submittedName>
</protein>
<dbReference type="Proteomes" id="UP001523401">
    <property type="component" value="Unassembled WGS sequence"/>
</dbReference>
<keyword evidence="5" id="KW-0378">Hydrolase</keyword>
<keyword evidence="4" id="KW-0255">Endonuclease</keyword>
<dbReference type="PANTHER" id="PTHR30001:SF1">
    <property type="entry name" value="RIBONUCLEASE E_G-LIKE PROTEIN, CHLOROPLASTIC"/>
    <property type="match status" value="1"/>
</dbReference>
<evidence type="ECO:0000256" key="5">
    <source>
        <dbReference type="ARBA" id="ARBA00022801"/>
    </source>
</evidence>
<dbReference type="InterPro" id="IPR004659">
    <property type="entry name" value="RNase_E/G"/>
</dbReference>
<evidence type="ECO:0000259" key="8">
    <source>
        <dbReference type="Pfam" id="PF10150"/>
    </source>
</evidence>
<keyword evidence="3" id="KW-0479">Metal-binding</keyword>
<evidence type="ECO:0000256" key="4">
    <source>
        <dbReference type="ARBA" id="ARBA00022759"/>
    </source>
</evidence>
<evidence type="ECO:0000256" key="7">
    <source>
        <dbReference type="ARBA" id="ARBA00022884"/>
    </source>
</evidence>
<evidence type="ECO:0000256" key="6">
    <source>
        <dbReference type="ARBA" id="ARBA00022842"/>
    </source>
</evidence>
<comment type="caution">
    <text evidence="9">The sequence shown here is derived from an EMBL/GenBank/DDBJ whole genome shotgun (WGS) entry which is preliminary data.</text>
</comment>
<evidence type="ECO:0000313" key="10">
    <source>
        <dbReference type="Proteomes" id="UP001523401"/>
    </source>
</evidence>
<reference evidence="9 10" key="1">
    <citation type="submission" date="2022-06" db="EMBL/GenBank/DDBJ databases">
        <title>Whole-genome of Asaia lannensis strain LMG 27011T.</title>
        <authorList>
            <person name="Sombolestani A."/>
        </authorList>
    </citation>
    <scope>NUCLEOTIDE SEQUENCE [LARGE SCALE GENOMIC DNA]</scope>
    <source>
        <strain evidence="9 10">NBRC 102526</strain>
    </source>
</reference>
<comment type="cofactor">
    <cofactor evidence="1">
        <name>Mg(2+)</name>
        <dbReference type="ChEBI" id="CHEBI:18420"/>
    </cofactor>
</comment>
<accession>A0ABT1CJD2</accession>
<sequence length="372" mass="40078">MIECRIAWSPGEARIAICDENGLVDFALWRPGMPDGYGDIHAVRVQKSAPALGGAFVLLENGSTGFLTGTHAEGALVTARVTRSAQNGKGLRLKPDTAGRAGYVSTSTDSTTRDRPVLLAHGPSPLEELAARYPEARLCCDAPALMALVPPALRPRIDRVSRAFDDVLEAECDDLLSPHAELAHGVRASFTPTPALTAIDLDDPNPDQRRQMDGFNANRHAFSALARQIRMRNLSGAILVDPAGVPLRKRPALGKFLAEALQGDPMQPKMLGATALGLLEIVRTRGRPPLHEALASPGGRGLLALREILRDRNDRQPGRQRGGAPVLRASLAVTRALEADRDALAQFSLEWGATLSVTMMPDYPDSYWSFDP</sequence>
<keyword evidence="6" id="KW-0460">Magnesium</keyword>
<keyword evidence="7" id="KW-0694">RNA-binding</keyword>
<evidence type="ECO:0000256" key="2">
    <source>
        <dbReference type="ARBA" id="ARBA00022722"/>
    </source>
</evidence>
<evidence type="ECO:0000256" key="3">
    <source>
        <dbReference type="ARBA" id="ARBA00022723"/>
    </source>
</evidence>